<accession>A0A0F9J217</accession>
<organism evidence="1">
    <name type="scientific">marine sediment metagenome</name>
    <dbReference type="NCBI Taxonomy" id="412755"/>
    <lineage>
        <taxon>unclassified sequences</taxon>
        <taxon>metagenomes</taxon>
        <taxon>ecological metagenomes</taxon>
    </lineage>
</organism>
<gene>
    <name evidence="1" type="ORF">LCGC14_1809390</name>
</gene>
<name>A0A0F9J217_9ZZZZ</name>
<protein>
    <submittedName>
        <fullName evidence="1">Uncharacterized protein</fullName>
    </submittedName>
</protein>
<comment type="caution">
    <text evidence="1">The sequence shown here is derived from an EMBL/GenBank/DDBJ whole genome shotgun (WGS) entry which is preliminary data.</text>
</comment>
<evidence type="ECO:0000313" key="1">
    <source>
        <dbReference type="EMBL" id="KKL99945.1"/>
    </source>
</evidence>
<dbReference type="EMBL" id="LAZR01017548">
    <property type="protein sequence ID" value="KKL99945.1"/>
    <property type="molecule type" value="Genomic_DNA"/>
</dbReference>
<reference evidence="1" key="1">
    <citation type="journal article" date="2015" name="Nature">
        <title>Complex archaea that bridge the gap between prokaryotes and eukaryotes.</title>
        <authorList>
            <person name="Spang A."/>
            <person name="Saw J.H."/>
            <person name="Jorgensen S.L."/>
            <person name="Zaremba-Niedzwiedzka K."/>
            <person name="Martijn J."/>
            <person name="Lind A.E."/>
            <person name="van Eijk R."/>
            <person name="Schleper C."/>
            <person name="Guy L."/>
            <person name="Ettema T.J."/>
        </authorList>
    </citation>
    <scope>NUCLEOTIDE SEQUENCE</scope>
</reference>
<proteinExistence type="predicted"/>
<dbReference type="AlphaFoldDB" id="A0A0F9J217"/>
<sequence>MEKSSTEKKGQAEKGATNAQFKLIRELMAETNSAILPEKYEGKILNSDKASECIQYLKDLKSRQYQERKNHETGVVFDKIGFGMVFKIVSRRAYEEPRSLKPTLDEFSDELNANYKIFKHCQEACRQFVADGGLK</sequence>